<proteinExistence type="predicted"/>
<organism evidence="2 3">
    <name type="scientific">Christiangramia echinicola</name>
    <dbReference type="NCBI Taxonomy" id="279359"/>
    <lineage>
        <taxon>Bacteria</taxon>
        <taxon>Pseudomonadati</taxon>
        <taxon>Bacteroidota</taxon>
        <taxon>Flavobacteriia</taxon>
        <taxon>Flavobacteriales</taxon>
        <taxon>Flavobacteriaceae</taxon>
        <taxon>Christiangramia</taxon>
    </lineage>
</organism>
<dbReference type="SUPFAM" id="SSF52402">
    <property type="entry name" value="Adenine nucleotide alpha hydrolases-like"/>
    <property type="match status" value="1"/>
</dbReference>
<feature type="domain" description="UspA" evidence="1">
    <location>
        <begin position="15"/>
        <end position="135"/>
    </location>
</feature>
<dbReference type="Pfam" id="PF00582">
    <property type="entry name" value="Usp"/>
    <property type="match status" value="1"/>
</dbReference>
<accession>A0A1H1KYU1</accession>
<dbReference type="InterPro" id="IPR006016">
    <property type="entry name" value="UspA"/>
</dbReference>
<dbReference type="STRING" id="1250231.SAMN04488552_0401"/>
<sequence>MPDYIYTYNPLYMEKKILVPTNFSKQSWNALIFAMNLYKKHPCTFYLINVYQSQGFLSDAIPLGRKNSDENSEKETSEKGLDRMMKGLGFRKENPKHQFETISIQDNLINGIQDNADKLGIDLIILGAKGDSAGINVSHDNKISKISEEIEKCPVLVIPEDYVLKTGKDLEIVFPSNFRIPFKQKELIPLVELSNSLGASVRVLYINTENKPLSPEQEEIKGELAKHFSDIPFAFHNLTQTTPSTGVHIFIESRECDLLALYQRKQGFFSRLFQHKRSNELNFDPRLPVLILKEYE</sequence>
<dbReference type="EMBL" id="LT629745">
    <property type="protein sequence ID" value="SDR67453.1"/>
    <property type="molecule type" value="Genomic_DNA"/>
</dbReference>
<evidence type="ECO:0000259" key="1">
    <source>
        <dbReference type="Pfam" id="PF00582"/>
    </source>
</evidence>
<reference evidence="2 3" key="1">
    <citation type="submission" date="2016-10" db="EMBL/GenBank/DDBJ databases">
        <authorList>
            <person name="Varghese N."/>
            <person name="Submissions S."/>
        </authorList>
    </citation>
    <scope>NUCLEOTIDE SEQUENCE [LARGE SCALE GENOMIC DNA]</scope>
    <source>
        <strain evidence="2 3">Mar_2010_102</strain>
    </source>
</reference>
<dbReference type="Proteomes" id="UP000198858">
    <property type="component" value="Chromosome I"/>
</dbReference>
<dbReference type="AlphaFoldDB" id="A0A1H1KYU1"/>
<name>A0A1H1KYU1_9FLAO</name>
<evidence type="ECO:0000313" key="2">
    <source>
        <dbReference type="EMBL" id="SDR67453.1"/>
    </source>
</evidence>
<evidence type="ECO:0000313" key="3">
    <source>
        <dbReference type="Proteomes" id="UP000198858"/>
    </source>
</evidence>
<dbReference type="CDD" id="cd00293">
    <property type="entry name" value="USP-like"/>
    <property type="match status" value="1"/>
</dbReference>
<dbReference type="Gene3D" id="3.40.50.12370">
    <property type="match status" value="1"/>
</dbReference>
<gene>
    <name evidence="2" type="ORF">SAMN04488552_0401</name>
</gene>
<keyword evidence="3" id="KW-1185">Reference proteome</keyword>
<protein>
    <submittedName>
        <fullName evidence="2">Nucleotide-binding universal stress protein, UspA family</fullName>
    </submittedName>
</protein>